<dbReference type="AlphaFoldDB" id="A0A2A6BPT8"/>
<keyword evidence="2" id="KW-1185">Reference proteome</keyword>
<dbReference type="PANTHER" id="PTHR23253:SF78">
    <property type="entry name" value="EUKARYOTIC TRANSLATION INITIATION FACTOR 4G1, ISOFORM B-RELATED"/>
    <property type="match status" value="1"/>
</dbReference>
<name>A0A2A6BPT8_PRIPA</name>
<evidence type="ECO:0000313" key="1">
    <source>
        <dbReference type="EnsemblMetazoa" id="PPA36865.1"/>
    </source>
</evidence>
<protein>
    <submittedName>
        <fullName evidence="1">MIF4G domain-containing protein</fullName>
    </submittedName>
</protein>
<dbReference type="FunFam" id="1.25.40.180:FF:000148">
    <property type="entry name" value="Uncharacterized protein"/>
    <property type="match status" value="1"/>
</dbReference>
<gene>
    <name evidence="1" type="primary">WBGene00275234</name>
</gene>
<dbReference type="GO" id="GO:0003723">
    <property type="term" value="F:RNA binding"/>
    <property type="evidence" value="ECO:0007669"/>
    <property type="project" value="InterPro"/>
</dbReference>
<dbReference type="SUPFAM" id="SSF48371">
    <property type="entry name" value="ARM repeat"/>
    <property type="match status" value="1"/>
</dbReference>
<sequence length="248" mass="28571">MSEESQKTMLMRKVRSILNRICPANEEALIGELIALRAQLSPALKDVASVFFTNANGESKYCKSFDRLRYKQTQSYIDRTEALELTIDVPDRNSHAVLLRSSTVWRKIRFDNIKFLGHLYLRRFVSSRIVHYCLVDLLKSVTKCEDGNFHAQDKDDDAVEAAVCLLEEIGGRLEQEQEPTFSMDSTFRSLEEAMNSVKPRTRLLIANLFELRARGWDKRSNSSLLNSKGEMWEDVKKLLLKVHKHEAS</sequence>
<reference evidence="1" key="2">
    <citation type="submission" date="2022-06" db="UniProtKB">
        <authorList>
            <consortium name="EnsemblMetazoa"/>
        </authorList>
    </citation>
    <scope>IDENTIFICATION</scope>
    <source>
        <strain evidence="1">PS312</strain>
    </source>
</reference>
<accession>A0A8R1YSI6</accession>
<dbReference type="Gene3D" id="1.25.40.180">
    <property type="match status" value="2"/>
</dbReference>
<dbReference type="SMART" id="SM00543">
    <property type="entry name" value="MIF4G"/>
    <property type="match status" value="1"/>
</dbReference>
<dbReference type="Pfam" id="PF02854">
    <property type="entry name" value="MIF4G"/>
    <property type="match status" value="1"/>
</dbReference>
<dbReference type="EnsemblMetazoa" id="PPA36865.1">
    <property type="protein sequence ID" value="PPA36865.1"/>
    <property type="gene ID" value="WBGene00275234"/>
</dbReference>
<dbReference type="PANTHER" id="PTHR23253">
    <property type="entry name" value="EUKARYOTIC TRANSLATION INITIATION FACTOR 4 GAMMA"/>
    <property type="match status" value="1"/>
</dbReference>
<organism evidence="1 2">
    <name type="scientific">Pristionchus pacificus</name>
    <name type="common">Parasitic nematode worm</name>
    <dbReference type="NCBI Taxonomy" id="54126"/>
    <lineage>
        <taxon>Eukaryota</taxon>
        <taxon>Metazoa</taxon>
        <taxon>Ecdysozoa</taxon>
        <taxon>Nematoda</taxon>
        <taxon>Chromadorea</taxon>
        <taxon>Rhabditida</taxon>
        <taxon>Rhabditina</taxon>
        <taxon>Diplogasteromorpha</taxon>
        <taxon>Diplogasteroidea</taxon>
        <taxon>Neodiplogasteridae</taxon>
        <taxon>Pristionchus</taxon>
    </lineage>
</organism>
<dbReference type="InterPro" id="IPR003890">
    <property type="entry name" value="MIF4G-like_typ-3"/>
</dbReference>
<proteinExistence type="predicted"/>
<dbReference type="Proteomes" id="UP000005239">
    <property type="component" value="Unassembled WGS sequence"/>
</dbReference>
<dbReference type="OrthoDB" id="514777at2759"/>
<reference evidence="2" key="1">
    <citation type="journal article" date="2008" name="Nat. Genet.">
        <title>The Pristionchus pacificus genome provides a unique perspective on nematode lifestyle and parasitism.</title>
        <authorList>
            <person name="Dieterich C."/>
            <person name="Clifton S.W."/>
            <person name="Schuster L.N."/>
            <person name="Chinwalla A."/>
            <person name="Delehaunty K."/>
            <person name="Dinkelacker I."/>
            <person name="Fulton L."/>
            <person name="Fulton R."/>
            <person name="Godfrey J."/>
            <person name="Minx P."/>
            <person name="Mitreva M."/>
            <person name="Roeseler W."/>
            <person name="Tian H."/>
            <person name="Witte H."/>
            <person name="Yang S.P."/>
            <person name="Wilson R.K."/>
            <person name="Sommer R.J."/>
        </authorList>
    </citation>
    <scope>NUCLEOTIDE SEQUENCE [LARGE SCALE GENOMIC DNA]</scope>
    <source>
        <strain evidence="2">PS312</strain>
    </source>
</reference>
<evidence type="ECO:0000313" key="2">
    <source>
        <dbReference type="Proteomes" id="UP000005239"/>
    </source>
</evidence>
<accession>A0A2A6BPT8</accession>
<dbReference type="InterPro" id="IPR016024">
    <property type="entry name" value="ARM-type_fold"/>
</dbReference>